<feature type="domain" description="HTH deoR-type" evidence="3">
    <location>
        <begin position="2"/>
        <end position="57"/>
    </location>
</feature>
<dbReference type="GO" id="GO:0003700">
    <property type="term" value="F:DNA-binding transcription factor activity"/>
    <property type="evidence" value="ECO:0007669"/>
    <property type="project" value="InterPro"/>
</dbReference>
<dbReference type="PROSITE" id="PS52050">
    <property type="entry name" value="WYL"/>
    <property type="match status" value="1"/>
</dbReference>
<protein>
    <submittedName>
        <fullName evidence="4">DeoR family transcriptional regulator</fullName>
    </submittedName>
</protein>
<dbReference type="InterPro" id="IPR036388">
    <property type="entry name" value="WH-like_DNA-bd_sf"/>
</dbReference>
<dbReference type="InterPro" id="IPR001034">
    <property type="entry name" value="DeoR_HTH"/>
</dbReference>
<dbReference type="PIRSF" id="PIRSF016838">
    <property type="entry name" value="PafC"/>
    <property type="match status" value="1"/>
</dbReference>
<keyword evidence="1" id="KW-0805">Transcription regulation</keyword>
<keyword evidence="5" id="KW-1185">Reference proteome</keyword>
<evidence type="ECO:0000313" key="4">
    <source>
        <dbReference type="EMBL" id="GIO45479.1"/>
    </source>
</evidence>
<dbReference type="PROSITE" id="PS51000">
    <property type="entry name" value="HTH_DEOR_2"/>
    <property type="match status" value="1"/>
</dbReference>
<dbReference type="InterPro" id="IPR051534">
    <property type="entry name" value="CBASS_pafABC_assoc_protein"/>
</dbReference>
<proteinExistence type="predicted"/>
<accession>A0A919Y7Z0</accession>
<dbReference type="Gene3D" id="1.10.10.10">
    <property type="entry name" value="Winged helix-like DNA-binding domain superfamily/Winged helix DNA-binding domain"/>
    <property type="match status" value="1"/>
</dbReference>
<comment type="caution">
    <text evidence="4">The sequence shown here is derived from an EMBL/GenBank/DDBJ whole genome shotgun (WGS) entry which is preliminary data.</text>
</comment>
<evidence type="ECO:0000313" key="5">
    <source>
        <dbReference type="Proteomes" id="UP000682811"/>
    </source>
</evidence>
<dbReference type="EMBL" id="BORT01000001">
    <property type="protein sequence ID" value="GIO45479.1"/>
    <property type="molecule type" value="Genomic_DNA"/>
</dbReference>
<evidence type="ECO:0000256" key="1">
    <source>
        <dbReference type="ARBA" id="ARBA00023015"/>
    </source>
</evidence>
<dbReference type="PANTHER" id="PTHR34580">
    <property type="match status" value="1"/>
</dbReference>
<dbReference type="Pfam" id="PF25583">
    <property type="entry name" value="WCX"/>
    <property type="match status" value="1"/>
</dbReference>
<dbReference type="InterPro" id="IPR036390">
    <property type="entry name" value="WH_DNA-bd_sf"/>
</dbReference>
<dbReference type="InterPro" id="IPR028349">
    <property type="entry name" value="PafC-like"/>
</dbReference>
<evidence type="ECO:0000259" key="3">
    <source>
        <dbReference type="PROSITE" id="PS51000"/>
    </source>
</evidence>
<organism evidence="4 5">
    <name type="scientific">Paenibacillus azoreducens</name>
    <dbReference type="NCBI Taxonomy" id="116718"/>
    <lineage>
        <taxon>Bacteria</taxon>
        <taxon>Bacillati</taxon>
        <taxon>Bacillota</taxon>
        <taxon>Bacilli</taxon>
        <taxon>Bacillales</taxon>
        <taxon>Paenibacillaceae</taxon>
        <taxon>Paenibacillus</taxon>
    </lineage>
</organism>
<dbReference type="InterPro" id="IPR026881">
    <property type="entry name" value="WYL_dom"/>
</dbReference>
<gene>
    <name evidence="4" type="ORF">J34TS1_02440</name>
</gene>
<dbReference type="SUPFAM" id="SSF46785">
    <property type="entry name" value="Winged helix' DNA-binding domain"/>
    <property type="match status" value="1"/>
</dbReference>
<dbReference type="Proteomes" id="UP000682811">
    <property type="component" value="Unassembled WGS sequence"/>
</dbReference>
<keyword evidence="2" id="KW-0804">Transcription</keyword>
<dbReference type="InterPro" id="IPR013196">
    <property type="entry name" value="HTH_11"/>
</dbReference>
<dbReference type="AlphaFoldDB" id="A0A919Y7Z0"/>
<dbReference type="Pfam" id="PF13280">
    <property type="entry name" value="WYL"/>
    <property type="match status" value="1"/>
</dbReference>
<name>A0A919Y7Z0_9BACL</name>
<dbReference type="Pfam" id="PF08279">
    <property type="entry name" value="HTH_11"/>
    <property type="match status" value="1"/>
</dbReference>
<dbReference type="RefSeq" id="WP_212976648.1">
    <property type="nucleotide sequence ID" value="NZ_AP025343.1"/>
</dbReference>
<evidence type="ECO:0000256" key="2">
    <source>
        <dbReference type="ARBA" id="ARBA00023163"/>
    </source>
</evidence>
<sequence length="309" mass="35519">MKLERLISMIYMLLNHEILSASALAEKYNVSQRTIYRDIEAICAAGIPVVSYQGVNGGYGIMEEYKMDKSLLGSHDVNSIVTLLRSMSDIFEDEKAEETIHKLQSVYQAGKPSMSLDIGSWRPYNETLRELKDAITKQLVLQFEYVSAKGERVKRFVEPVLLDYKYDSWYLHAFCRMRSGYREFKLPRILSLVVTGEHFHPRQHDPKPANPYDHRKKYSDNDKNVIDVRLRFSSACMARALDFFVGADKQFNDDGSLEILLKKQSTDLSKWLLPILLSFGDGAVVMGPPEVRNAVQAKLQKMMDNYREV</sequence>
<dbReference type="InterPro" id="IPR057727">
    <property type="entry name" value="WCX_dom"/>
</dbReference>
<dbReference type="PANTHER" id="PTHR34580:SF1">
    <property type="entry name" value="PROTEIN PAFC"/>
    <property type="match status" value="1"/>
</dbReference>
<reference evidence="4 5" key="1">
    <citation type="submission" date="2021-03" db="EMBL/GenBank/DDBJ databases">
        <title>Antimicrobial resistance genes in bacteria isolated from Japanese honey, and their potential for conferring macrolide and lincosamide resistance in the American foulbrood pathogen Paenibacillus larvae.</title>
        <authorList>
            <person name="Okamoto M."/>
            <person name="Kumagai M."/>
            <person name="Kanamori H."/>
            <person name="Takamatsu D."/>
        </authorList>
    </citation>
    <scope>NUCLEOTIDE SEQUENCE [LARGE SCALE GENOMIC DNA]</scope>
    <source>
        <strain evidence="4 5">J34TS1</strain>
    </source>
</reference>